<name>A0A1R2D2A8_9CILI</name>
<protein>
    <submittedName>
        <fullName evidence="2">Uncharacterized protein</fullName>
    </submittedName>
</protein>
<evidence type="ECO:0000256" key="1">
    <source>
        <dbReference type="SAM" id="Coils"/>
    </source>
</evidence>
<comment type="caution">
    <text evidence="2">The sequence shown here is derived from an EMBL/GenBank/DDBJ whole genome shotgun (WGS) entry which is preliminary data.</text>
</comment>
<keyword evidence="1" id="KW-0175">Coiled coil</keyword>
<dbReference type="Proteomes" id="UP000187209">
    <property type="component" value="Unassembled WGS sequence"/>
</dbReference>
<dbReference type="AlphaFoldDB" id="A0A1R2D2A8"/>
<gene>
    <name evidence="2" type="ORF">SteCoe_1150</name>
</gene>
<evidence type="ECO:0000313" key="2">
    <source>
        <dbReference type="EMBL" id="OMJ95395.1"/>
    </source>
</evidence>
<proteinExistence type="predicted"/>
<reference evidence="2 3" key="1">
    <citation type="submission" date="2016-11" db="EMBL/GenBank/DDBJ databases">
        <title>The macronuclear genome of Stentor coeruleus: a giant cell with tiny introns.</title>
        <authorList>
            <person name="Slabodnick M."/>
            <person name="Ruby J.G."/>
            <person name="Reiff S.B."/>
            <person name="Swart E.C."/>
            <person name="Gosai S."/>
            <person name="Prabakaran S."/>
            <person name="Witkowska E."/>
            <person name="Larue G.E."/>
            <person name="Fisher S."/>
            <person name="Freeman R.M."/>
            <person name="Gunawardena J."/>
            <person name="Chu W."/>
            <person name="Stover N.A."/>
            <person name="Gregory B.D."/>
            <person name="Nowacki M."/>
            <person name="Derisi J."/>
            <person name="Roy S.W."/>
            <person name="Marshall W.F."/>
            <person name="Sood P."/>
        </authorList>
    </citation>
    <scope>NUCLEOTIDE SEQUENCE [LARGE SCALE GENOMIC DNA]</scope>
    <source>
        <strain evidence="2">WM001</strain>
    </source>
</reference>
<feature type="coiled-coil region" evidence="1">
    <location>
        <begin position="149"/>
        <end position="176"/>
    </location>
</feature>
<organism evidence="2 3">
    <name type="scientific">Stentor coeruleus</name>
    <dbReference type="NCBI Taxonomy" id="5963"/>
    <lineage>
        <taxon>Eukaryota</taxon>
        <taxon>Sar</taxon>
        <taxon>Alveolata</taxon>
        <taxon>Ciliophora</taxon>
        <taxon>Postciliodesmatophora</taxon>
        <taxon>Heterotrichea</taxon>
        <taxon>Heterotrichida</taxon>
        <taxon>Stentoridae</taxon>
        <taxon>Stentor</taxon>
    </lineage>
</organism>
<accession>A0A1R2D2A8</accession>
<dbReference type="EMBL" id="MPUH01000012">
    <property type="protein sequence ID" value="OMJ95395.1"/>
    <property type="molecule type" value="Genomic_DNA"/>
</dbReference>
<evidence type="ECO:0000313" key="3">
    <source>
        <dbReference type="Proteomes" id="UP000187209"/>
    </source>
</evidence>
<keyword evidence="3" id="KW-1185">Reference proteome</keyword>
<sequence length="214" mass="25238">MSKRQAKCSSLHFISQKIPTHQQVLCESNTKSSDRSFSHEDPASLPKDLFKSKISDFENTKKHSQYSRNSYNKSRAAAHENIIKIRDSIKEIRFQSVKVSSEIRRIREKFESSSSFRDLSEEPKKDIVDFDVSPIQTNTEKDKNIYIKVNELKMQLARLKKRLENDEENVREQSRENYRLQYTIFSLQKKFEMIKENQTKSAINNSQCRLCSIF</sequence>